<dbReference type="PANTHER" id="PTHR33116:SF78">
    <property type="entry name" value="OS12G0587133 PROTEIN"/>
    <property type="match status" value="1"/>
</dbReference>
<keyword evidence="3" id="KW-1185">Reference proteome</keyword>
<dbReference type="PANTHER" id="PTHR33116">
    <property type="entry name" value="REVERSE TRANSCRIPTASE ZINC-BINDING DOMAIN-CONTAINING PROTEIN-RELATED-RELATED"/>
    <property type="match status" value="1"/>
</dbReference>
<proteinExistence type="predicted"/>
<dbReference type="Pfam" id="PF00078">
    <property type="entry name" value="RVT_1"/>
    <property type="match status" value="1"/>
</dbReference>
<gene>
    <name evidence="2" type="ORF">Ddye_002142</name>
</gene>
<evidence type="ECO:0000313" key="3">
    <source>
        <dbReference type="Proteomes" id="UP001280121"/>
    </source>
</evidence>
<feature type="domain" description="Reverse transcriptase" evidence="1">
    <location>
        <begin position="159"/>
        <end position="258"/>
    </location>
</feature>
<dbReference type="Proteomes" id="UP001280121">
    <property type="component" value="Unassembled WGS sequence"/>
</dbReference>
<evidence type="ECO:0000259" key="1">
    <source>
        <dbReference type="Pfam" id="PF00078"/>
    </source>
</evidence>
<sequence>MACLAKLKAKLQEEYSQIIEQEETFWLQKSKVTWLKEGDKNTQFFHMATMVRRWYNKLEGLKDEDGICQSDRKVMKKIAIDYFLKIFATKPLLDFSKKLPRGFPDIGNENLVNITRDVNELEVKAAFLVVVGSKRLVQMVSLPLFTRIKGKFVPSPLDMTQLRLINLYNTIYKIISKIIVQRLRPLLPDLISPNQVAFILGRRIQDNIVVVQEILYKFKLMKGKKDYVPWKIDLAKAYDRLQWSFIRGVCMEVGICGKLLDLIMWCITSFRYRLCGSPLTKDLGNYLGVPLIHYRLNNKTYRGLVKKTQKRLATWKSDTLSLTGRATLIKAITAALPIYTMQSVKLPSETCLELDHINMKFLCGDTDTKNAVHLVKWDIVCQSKRNGGLGLKKMKHMNQAFLTKRSWRLL</sequence>
<dbReference type="InterPro" id="IPR000477">
    <property type="entry name" value="RT_dom"/>
</dbReference>
<evidence type="ECO:0000313" key="2">
    <source>
        <dbReference type="EMBL" id="KAK2663568.1"/>
    </source>
</evidence>
<reference evidence="2" key="1">
    <citation type="journal article" date="2023" name="Plant J.">
        <title>Genome sequences and population genomics provide insights into the demographic history, inbreeding, and mutation load of two 'living fossil' tree species of Dipteronia.</title>
        <authorList>
            <person name="Feng Y."/>
            <person name="Comes H.P."/>
            <person name="Chen J."/>
            <person name="Zhu S."/>
            <person name="Lu R."/>
            <person name="Zhang X."/>
            <person name="Li P."/>
            <person name="Qiu J."/>
            <person name="Olsen K.M."/>
            <person name="Qiu Y."/>
        </authorList>
    </citation>
    <scope>NUCLEOTIDE SEQUENCE</scope>
    <source>
        <strain evidence="2">KIB01</strain>
    </source>
</reference>
<dbReference type="AlphaFoldDB" id="A0AAE0CUP0"/>
<accession>A0AAE0CUP0</accession>
<dbReference type="EMBL" id="JANJYI010000001">
    <property type="protein sequence ID" value="KAK2663568.1"/>
    <property type="molecule type" value="Genomic_DNA"/>
</dbReference>
<protein>
    <recommendedName>
        <fullName evidence="1">Reverse transcriptase domain-containing protein</fullName>
    </recommendedName>
</protein>
<comment type="caution">
    <text evidence="2">The sequence shown here is derived from an EMBL/GenBank/DDBJ whole genome shotgun (WGS) entry which is preliminary data.</text>
</comment>
<organism evidence="2 3">
    <name type="scientific">Dipteronia dyeriana</name>
    <dbReference type="NCBI Taxonomy" id="168575"/>
    <lineage>
        <taxon>Eukaryota</taxon>
        <taxon>Viridiplantae</taxon>
        <taxon>Streptophyta</taxon>
        <taxon>Embryophyta</taxon>
        <taxon>Tracheophyta</taxon>
        <taxon>Spermatophyta</taxon>
        <taxon>Magnoliopsida</taxon>
        <taxon>eudicotyledons</taxon>
        <taxon>Gunneridae</taxon>
        <taxon>Pentapetalae</taxon>
        <taxon>rosids</taxon>
        <taxon>malvids</taxon>
        <taxon>Sapindales</taxon>
        <taxon>Sapindaceae</taxon>
        <taxon>Hippocastanoideae</taxon>
        <taxon>Acereae</taxon>
        <taxon>Dipteronia</taxon>
    </lineage>
</organism>
<name>A0AAE0CUP0_9ROSI</name>